<name>A0A450WLM3_9GAMM</name>
<dbReference type="PANTHER" id="PTHR38765:SF1">
    <property type="entry name" value="DUF484 DOMAIN-CONTAINING PROTEIN"/>
    <property type="match status" value="1"/>
</dbReference>
<keyword evidence="1" id="KW-0175">Coiled coil</keyword>
<reference evidence="3" key="1">
    <citation type="submission" date="2019-02" db="EMBL/GenBank/DDBJ databases">
        <authorList>
            <person name="Gruber-Vodicka R. H."/>
            <person name="Seah K. B. B."/>
        </authorList>
    </citation>
    <scope>NUCLEOTIDE SEQUENCE</scope>
    <source>
        <strain evidence="3">BECK_S313</strain>
    </source>
</reference>
<dbReference type="Pfam" id="PF04340">
    <property type="entry name" value="DUF484"/>
    <property type="match status" value="1"/>
</dbReference>
<evidence type="ECO:0000256" key="1">
    <source>
        <dbReference type="SAM" id="Coils"/>
    </source>
</evidence>
<dbReference type="PANTHER" id="PTHR38765">
    <property type="entry name" value="DUF484 DOMAIN-CONTAINING PROTEIN"/>
    <property type="match status" value="1"/>
</dbReference>
<evidence type="ECO:0000313" key="3">
    <source>
        <dbReference type="EMBL" id="VFK17920.1"/>
    </source>
</evidence>
<dbReference type="InterPro" id="IPR007435">
    <property type="entry name" value="DUF484"/>
</dbReference>
<evidence type="ECO:0008006" key="4">
    <source>
        <dbReference type="Google" id="ProtNLM"/>
    </source>
</evidence>
<feature type="region of interest" description="Disordered" evidence="2">
    <location>
        <begin position="1"/>
        <end position="21"/>
    </location>
</feature>
<sequence length="276" mass="31138">MEKLSKKSDSEKSDDKSLETTPEKVAIDSAAVLGYLQENPDFFVEHPDILELLKIPHPCGENTISLIERQVLVLRDQMRKQREQFNELMENARKNETLSQQLHKLTLQLISRTSLDEVFSVLHERLTADFTADAVEIRLFLAPRCTADWELKEFSDWNGVIPEVIQPLIDTSGEPVCVQNRVSQMTCLFGEQATTFGSGMLMPLKGEDKRIFGLLGIGSRDPKRFQHTLGTIFISQLGEIVSYIISPYISDIQNTDTSAIQSEVDDMQDTGTSDTQ</sequence>
<accession>A0A450WLM3</accession>
<dbReference type="InterPro" id="IPR029016">
    <property type="entry name" value="GAF-like_dom_sf"/>
</dbReference>
<dbReference type="Gene3D" id="3.30.450.40">
    <property type="match status" value="1"/>
</dbReference>
<evidence type="ECO:0000256" key="2">
    <source>
        <dbReference type="SAM" id="MobiDB-lite"/>
    </source>
</evidence>
<proteinExistence type="predicted"/>
<dbReference type="EMBL" id="CAADFK010000128">
    <property type="protein sequence ID" value="VFK17920.1"/>
    <property type="molecule type" value="Genomic_DNA"/>
</dbReference>
<dbReference type="AlphaFoldDB" id="A0A450WLM3"/>
<organism evidence="3">
    <name type="scientific">Candidatus Kentrum sp. LPFa</name>
    <dbReference type="NCBI Taxonomy" id="2126335"/>
    <lineage>
        <taxon>Bacteria</taxon>
        <taxon>Pseudomonadati</taxon>
        <taxon>Pseudomonadota</taxon>
        <taxon>Gammaproteobacteria</taxon>
        <taxon>Candidatus Kentrum</taxon>
    </lineage>
</organism>
<dbReference type="SUPFAM" id="SSF55781">
    <property type="entry name" value="GAF domain-like"/>
    <property type="match status" value="1"/>
</dbReference>
<protein>
    <recommendedName>
        <fullName evidence="4">GAF domain-containing protein</fullName>
    </recommendedName>
</protein>
<feature type="coiled-coil region" evidence="1">
    <location>
        <begin position="64"/>
        <end position="95"/>
    </location>
</feature>
<gene>
    <name evidence="3" type="ORF">BECKLPF1236B_GA0070989_112814</name>
</gene>